<proteinExistence type="predicted"/>
<evidence type="ECO:0000313" key="2">
    <source>
        <dbReference type="EMBL" id="MBP2357872.1"/>
    </source>
</evidence>
<dbReference type="GeneID" id="97346005"/>
<gene>
    <name evidence="2" type="ORF">JOF59_000272</name>
</gene>
<keyword evidence="3" id="KW-1185">Reference proteome</keyword>
<dbReference type="InterPro" id="IPR056100">
    <property type="entry name" value="DUF7683"/>
</dbReference>
<reference evidence="2 3" key="1">
    <citation type="submission" date="2021-03" db="EMBL/GenBank/DDBJ databases">
        <title>Sequencing the genomes of 1000 actinobacteria strains.</title>
        <authorList>
            <person name="Klenk H.-P."/>
        </authorList>
    </citation>
    <scope>NUCLEOTIDE SEQUENCE [LARGE SCALE GENOMIC DNA]</scope>
    <source>
        <strain evidence="2 3">DSM 40843</strain>
    </source>
</reference>
<feature type="domain" description="DUF7683" evidence="1">
    <location>
        <begin position="4"/>
        <end position="72"/>
    </location>
</feature>
<organism evidence="2 3">
    <name type="scientific">Streptomyces clavifer</name>
    <dbReference type="NCBI Taxonomy" id="68188"/>
    <lineage>
        <taxon>Bacteria</taxon>
        <taxon>Bacillati</taxon>
        <taxon>Actinomycetota</taxon>
        <taxon>Actinomycetes</taxon>
        <taxon>Kitasatosporales</taxon>
        <taxon>Streptomycetaceae</taxon>
        <taxon>Streptomyces</taxon>
    </lineage>
</organism>
<evidence type="ECO:0000259" key="1">
    <source>
        <dbReference type="Pfam" id="PF24731"/>
    </source>
</evidence>
<protein>
    <recommendedName>
        <fullName evidence="1">DUF7683 domain-containing protein</fullName>
    </recommendedName>
</protein>
<dbReference type="Proteomes" id="UP001519311">
    <property type="component" value="Unassembled WGS sequence"/>
</dbReference>
<dbReference type="Pfam" id="PF24731">
    <property type="entry name" value="DUF7683"/>
    <property type="match status" value="1"/>
</dbReference>
<sequence>MTRYAVERYRKGEDLPEGDTDVTALGGRFLADLFGCPLGQFVNVYAVEPRHAEVLVTLPGLVLDLDAYDYFLSVTAEDIDVPGEAAATGQAALG</sequence>
<dbReference type="EMBL" id="JAGINS010000001">
    <property type="protein sequence ID" value="MBP2357872.1"/>
    <property type="molecule type" value="Genomic_DNA"/>
</dbReference>
<comment type="caution">
    <text evidence="2">The sequence shown here is derived from an EMBL/GenBank/DDBJ whole genome shotgun (WGS) entry which is preliminary data.</text>
</comment>
<name>A0ABS4V1Z1_9ACTN</name>
<dbReference type="RefSeq" id="WP_056792336.1">
    <property type="nucleotide sequence ID" value="NZ_BMWJ01000002.1"/>
</dbReference>
<accession>A0ABS4V1Z1</accession>
<evidence type="ECO:0000313" key="3">
    <source>
        <dbReference type="Proteomes" id="UP001519311"/>
    </source>
</evidence>